<reference evidence="10" key="1">
    <citation type="submission" date="2020-02" db="EMBL/GenBank/DDBJ databases">
        <authorList>
            <person name="Meier V. D."/>
        </authorList>
    </citation>
    <scope>NUCLEOTIDE SEQUENCE</scope>
    <source>
        <strain evidence="10">AVDCRST_MAG53</strain>
    </source>
</reference>
<evidence type="ECO:0000256" key="7">
    <source>
        <dbReference type="PROSITE-ProRule" id="PRU10141"/>
    </source>
</evidence>
<dbReference type="PROSITE" id="PS50011">
    <property type="entry name" value="PROTEIN_KINASE_DOM"/>
    <property type="match status" value="1"/>
</dbReference>
<feature type="region of interest" description="Disordered" evidence="8">
    <location>
        <begin position="275"/>
        <end position="298"/>
    </location>
</feature>
<keyword evidence="5 10" id="KW-0418">Kinase</keyword>
<keyword evidence="2 10" id="KW-0723">Serine/threonine-protein kinase</keyword>
<keyword evidence="3" id="KW-0808">Transferase</keyword>
<dbReference type="InterPro" id="IPR008271">
    <property type="entry name" value="Ser/Thr_kinase_AS"/>
</dbReference>
<evidence type="ECO:0000256" key="6">
    <source>
        <dbReference type="ARBA" id="ARBA00022840"/>
    </source>
</evidence>
<dbReference type="InterPro" id="IPR000719">
    <property type="entry name" value="Prot_kinase_dom"/>
</dbReference>
<dbReference type="AlphaFoldDB" id="A0A6J4RDE8"/>
<name>A0A6J4RDE8_9ACTN</name>
<evidence type="ECO:0000256" key="3">
    <source>
        <dbReference type="ARBA" id="ARBA00022679"/>
    </source>
</evidence>
<evidence type="ECO:0000259" key="9">
    <source>
        <dbReference type="PROSITE" id="PS50011"/>
    </source>
</evidence>
<dbReference type="PANTHER" id="PTHR43289">
    <property type="entry name" value="MITOGEN-ACTIVATED PROTEIN KINASE KINASE KINASE 20-RELATED"/>
    <property type="match status" value="1"/>
</dbReference>
<dbReference type="GO" id="GO:0005524">
    <property type="term" value="F:ATP binding"/>
    <property type="evidence" value="ECO:0007669"/>
    <property type="project" value="UniProtKB-UniRule"/>
</dbReference>
<evidence type="ECO:0000313" key="10">
    <source>
        <dbReference type="EMBL" id="CAA9470937.1"/>
    </source>
</evidence>
<proteinExistence type="predicted"/>
<feature type="domain" description="Protein kinase" evidence="9">
    <location>
        <begin position="11"/>
        <end position="270"/>
    </location>
</feature>
<keyword evidence="4 7" id="KW-0547">Nucleotide-binding</keyword>
<dbReference type="PANTHER" id="PTHR43289:SF6">
    <property type="entry name" value="SERINE_THREONINE-PROTEIN KINASE NEKL-3"/>
    <property type="match status" value="1"/>
</dbReference>
<dbReference type="PROSITE" id="PS00107">
    <property type="entry name" value="PROTEIN_KINASE_ATP"/>
    <property type="match status" value="1"/>
</dbReference>
<feature type="binding site" evidence="7">
    <location>
        <position position="40"/>
    </location>
    <ligand>
        <name>ATP</name>
        <dbReference type="ChEBI" id="CHEBI:30616"/>
    </ligand>
</feature>
<feature type="compositionally biased region" description="Pro residues" evidence="8">
    <location>
        <begin position="280"/>
        <end position="290"/>
    </location>
</feature>
<sequence length="625" mass="66643">MLSPGAIVGGYRIEGTLGRGGMGVVYEATQFSLDRRIALKALRPELTDDPAFIERFRREGRLQASFDHPHVIDVYEALETDEGVFLAMRMQRGATLARLLRDGELDGPRALRLLRQVAEALDAAHAAGLVHRDVKPANVLVSDDDDAYLGDFGLTKAGDGTEVTGTGGMMGTVAYLAPEIVRGEPATPASDRYAFAAMLFECLTGEPIFPRASEAAVLYAHTSEPPPVASRRRPELPPELDAILEDALAKTPTERPAHARGLLDAAERAIGPERLERLGPPAPPSTPTPGPSALAPVPARPFPRKKLAPALVVSALLGAALAAGAMTLAAGGEEDKRPVLRAPAVPQRAQPLGSELAATGRTVDCRGRRPSPASPACSIAQAALPGRRLVIPADGAIFGWAVRGARGEVALQALRPRDGGASQVARSQYETINNATPHYFATNMEVQRGDIIALEVTRGAGVGVSSAPGATTNRWFPTRRGKPPEPPEEGPGTGLDGEVLVRADYVPGASLRVPRQLAGAAAAQAPAGRSVARRRLTFSDGRQVRIALVELRDRLALDLFARDRRVARIDVPGFRPGGRLINIAALNYDDSEAAGEIGVEWVNDNSARVREHYYGVYPRNFEFYD</sequence>
<dbReference type="InterPro" id="IPR011009">
    <property type="entry name" value="Kinase-like_dom_sf"/>
</dbReference>
<dbReference type="Gene3D" id="1.10.510.10">
    <property type="entry name" value="Transferase(Phosphotransferase) domain 1"/>
    <property type="match status" value="1"/>
</dbReference>
<dbReference type="Gene3D" id="3.30.200.20">
    <property type="entry name" value="Phosphorylase Kinase, domain 1"/>
    <property type="match status" value="1"/>
</dbReference>
<feature type="region of interest" description="Disordered" evidence="8">
    <location>
        <begin position="464"/>
        <end position="495"/>
    </location>
</feature>
<dbReference type="EMBL" id="CADCVR010000001">
    <property type="protein sequence ID" value="CAA9470937.1"/>
    <property type="molecule type" value="Genomic_DNA"/>
</dbReference>
<dbReference type="InterPro" id="IPR017441">
    <property type="entry name" value="Protein_kinase_ATP_BS"/>
</dbReference>
<evidence type="ECO:0000256" key="8">
    <source>
        <dbReference type="SAM" id="MobiDB-lite"/>
    </source>
</evidence>
<dbReference type="SUPFAM" id="SSF56112">
    <property type="entry name" value="Protein kinase-like (PK-like)"/>
    <property type="match status" value="1"/>
</dbReference>
<dbReference type="SMART" id="SM00220">
    <property type="entry name" value="S_TKc"/>
    <property type="match status" value="1"/>
</dbReference>
<protein>
    <recommendedName>
        <fullName evidence="1">non-specific serine/threonine protein kinase</fullName>
        <ecNumber evidence="1">2.7.11.1</ecNumber>
    </recommendedName>
</protein>
<evidence type="ECO:0000256" key="1">
    <source>
        <dbReference type="ARBA" id="ARBA00012513"/>
    </source>
</evidence>
<gene>
    <name evidence="10" type="ORF">AVDCRST_MAG53-1286</name>
</gene>
<evidence type="ECO:0000256" key="2">
    <source>
        <dbReference type="ARBA" id="ARBA00022527"/>
    </source>
</evidence>
<evidence type="ECO:0000256" key="4">
    <source>
        <dbReference type="ARBA" id="ARBA00022741"/>
    </source>
</evidence>
<dbReference type="PROSITE" id="PS00108">
    <property type="entry name" value="PROTEIN_KINASE_ST"/>
    <property type="match status" value="1"/>
</dbReference>
<keyword evidence="6 7" id="KW-0067">ATP-binding</keyword>
<dbReference type="CDD" id="cd14014">
    <property type="entry name" value="STKc_PknB_like"/>
    <property type="match status" value="1"/>
</dbReference>
<dbReference type="EC" id="2.7.11.1" evidence="1"/>
<organism evidence="10">
    <name type="scientific">uncultured Solirubrobacteraceae bacterium</name>
    <dbReference type="NCBI Taxonomy" id="1162706"/>
    <lineage>
        <taxon>Bacteria</taxon>
        <taxon>Bacillati</taxon>
        <taxon>Actinomycetota</taxon>
        <taxon>Thermoleophilia</taxon>
        <taxon>Solirubrobacterales</taxon>
        <taxon>Solirubrobacteraceae</taxon>
        <taxon>environmental samples</taxon>
    </lineage>
</organism>
<evidence type="ECO:0000256" key="5">
    <source>
        <dbReference type="ARBA" id="ARBA00022777"/>
    </source>
</evidence>
<dbReference type="Pfam" id="PF00069">
    <property type="entry name" value="Pkinase"/>
    <property type="match status" value="1"/>
</dbReference>
<accession>A0A6J4RDE8</accession>
<dbReference type="GO" id="GO:0004674">
    <property type="term" value="F:protein serine/threonine kinase activity"/>
    <property type="evidence" value="ECO:0007669"/>
    <property type="project" value="UniProtKB-KW"/>
</dbReference>